<dbReference type="Proteomes" id="UP000076959">
    <property type="component" value="Unassembled WGS sequence"/>
</dbReference>
<feature type="transmembrane region" description="Helical" evidence="1">
    <location>
        <begin position="39"/>
        <end position="63"/>
    </location>
</feature>
<protein>
    <submittedName>
        <fullName evidence="2">Uncharacterized protein</fullName>
    </submittedName>
</protein>
<dbReference type="STRING" id="1505087.AYJ54_36615"/>
<dbReference type="EMBL" id="LUUB01000130">
    <property type="protein sequence ID" value="OAE96524.1"/>
    <property type="molecule type" value="Genomic_DNA"/>
</dbReference>
<keyword evidence="1" id="KW-1133">Transmembrane helix</keyword>
<evidence type="ECO:0000313" key="3">
    <source>
        <dbReference type="Proteomes" id="UP000076959"/>
    </source>
</evidence>
<evidence type="ECO:0000313" key="2">
    <source>
        <dbReference type="EMBL" id="OAE96524.1"/>
    </source>
</evidence>
<dbReference type="AlphaFoldDB" id="A0A176Y6G0"/>
<reference evidence="2 3" key="1">
    <citation type="submission" date="2016-03" db="EMBL/GenBank/DDBJ databases">
        <title>Draft Genome Sequence of the Strain BR 10245 (Bradyrhizobium sp.) isolated from nodules of Centrolobium paraense.</title>
        <authorList>
            <person name="Simoes-Araujo J.L.Sr."/>
            <person name="Barauna A.C."/>
            <person name="Silva K."/>
            <person name="Zilli J.E."/>
        </authorList>
    </citation>
    <scope>NUCLEOTIDE SEQUENCE [LARGE SCALE GENOMIC DNA]</scope>
    <source>
        <strain evidence="2 3">BR 10245</strain>
    </source>
</reference>
<accession>A0A176Y6G0</accession>
<sequence length="66" mass="6942">MQVEMSPIGLSPTSCHVGFCAAIRGQADINSGSSDRLRLLGIIVDPASLIRLASAIFMILGVLTRT</sequence>
<evidence type="ECO:0000256" key="1">
    <source>
        <dbReference type="SAM" id="Phobius"/>
    </source>
</evidence>
<keyword evidence="1" id="KW-0812">Transmembrane</keyword>
<name>A0A176Y6G0_9BRAD</name>
<keyword evidence="1" id="KW-0472">Membrane</keyword>
<keyword evidence="3" id="KW-1185">Reference proteome</keyword>
<organism evidence="2 3">
    <name type="scientific">Bradyrhizobium centrolobii</name>
    <dbReference type="NCBI Taxonomy" id="1505087"/>
    <lineage>
        <taxon>Bacteria</taxon>
        <taxon>Pseudomonadati</taxon>
        <taxon>Pseudomonadota</taxon>
        <taxon>Alphaproteobacteria</taxon>
        <taxon>Hyphomicrobiales</taxon>
        <taxon>Nitrobacteraceae</taxon>
        <taxon>Bradyrhizobium</taxon>
    </lineage>
</organism>
<proteinExistence type="predicted"/>
<gene>
    <name evidence="2" type="ORF">AYJ54_36615</name>
</gene>
<comment type="caution">
    <text evidence="2">The sequence shown here is derived from an EMBL/GenBank/DDBJ whole genome shotgun (WGS) entry which is preliminary data.</text>
</comment>